<dbReference type="InterPro" id="IPR003675">
    <property type="entry name" value="Rce1/LyrA-like_dom"/>
</dbReference>
<protein>
    <submittedName>
        <fullName evidence="4">CAAX amino terminal protease</fullName>
    </submittedName>
</protein>
<sequence>MLMDLNSYCLKRLIGDVSLRLLLLILVIFFLGDLLGYFVGQLTHNAAMENQDALNKMFIHVPTYLQFAVVGFIIPIMEEIIFRGLLAKVLFGKYFKMGLGISSLLFMAGHSASTPQTIVIYGIMSAGLAITYYKTERIEYSMGVHILNNSISVLLSLFV</sequence>
<dbReference type="MEROPS" id="G05.007"/>
<accession>A0A0E2QF45</accession>
<comment type="similarity">
    <text evidence="1">Belongs to the UPF0177 family.</text>
</comment>
<dbReference type="EMBL" id="AZJT01000069">
    <property type="protein sequence ID" value="ETW88099.1"/>
    <property type="molecule type" value="Genomic_DNA"/>
</dbReference>
<feature type="transmembrane region" description="Helical" evidence="2">
    <location>
        <begin position="94"/>
        <end position="112"/>
    </location>
</feature>
<dbReference type="AlphaFoldDB" id="A0A0E2QF45"/>
<evidence type="ECO:0000256" key="2">
    <source>
        <dbReference type="SAM" id="Phobius"/>
    </source>
</evidence>
<dbReference type="GO" id="GO:0080120">
    <property type="term" value="P:CAAX-box protein maturation"/>
    <property type="evidence" value="ECO:0007669"/>
    <property type="project" value="UniProtKB-ARBA"/>
</dbReference>
<dbReference type="GO" id="GO:0004175">
    <property type="term" value="F:endopeptidase activity"/>
    <property type="evidence" value="ECO:0007669"/>
    <property type="project" value="UniProtKB-ARBA"/>
</dbReference>
<evidence type="ECO:0000313" key="4">
    <source>
        <dbReference type="EMBL" id="ETW88099.1"/>
    </source>
</evidence>
<keyword evidence="4" id="KW-0378">Hydrolase</keyword>
<dbReference type="PANTHER" id="PTHR36435:SF1">
    <property type="entry name" value="CAAX AMINO TERMINAL PROTEASE FAMILY PROTEIN"/>
    <property type="match status" value="1"/>
</dbReference>
<comment type="caution">
    <text evidence="4">The sequence shown here is derived from an EMBL/GenBank/DDBJ whole genome shotgun (WGS) entry which is preliminary data.</text>
</comment>
<dbReference type="GO" id="GO:0006508">
    <property type="term" value="P:proteolysis"/>
    <property type="evidence" value="ECO:0007669"/>
    <property type="project" value="UniProtKB-KW"/>
</dbReference>
<dbReference type="Proteomes" id="UP000024559">
    <property type="component" value="Chromosome"/>
</dbReference>
<feature type="transmembrane region" description="Helical" evidence="2">
    <location>
        <begin position="63"/>
        <end position="82"/>
    </location>
</feature>
<name>A0A0E2QF45_STRTR</name>
<gene>
    <name evidence="4" type="ORF">X841_10420</name>
</gene>
<organism evidence="4 5">
    <name type="scientific">Streptococcus thermophilus M17PTZA496</name>
    <dbReference type="NCBI Taxonomy" id="1433289"/>
    <lineage>
        <taxon>Bacteria</taxon>
        <taxon>Bacillati</taxon>
        <taxon>Bacillota</taxon>
        <taxon>Bacilli</taxon>
        <taxon>Lactobacillales</taxon>
        <taxon>Streptococcaceae</taxon>
        <taxon>Streptococcus</taxon>
    </lineage>
</organism>
<proteinExistence type="inferred from homology"/>
<dbReference type="Pfam" id="PF02517">
    <property type="entry name" value="Rce1-like"/>
    <property type="match status" value="1"/>
</dbReference>
<evidence type="ECO:0000259" key="3">
    <source>
        <dbReference type="Pfam" id="PF02517"/>
    </source>
</evidence>
<dbReference type="PANTHER" id="PTHR36435">
    <property type="entry name" value="SLR1288 PROTEIN"/>
    <property type="match status" value="1"/>
</dbReference>
<evidence type="ECO:0000313" key="5">
    <source>
        <dbReference type="Proteomes" id="UP000024559"/>
    </source>
</evidence>
<keyword evidence="4" id="KW-0645">Protease</keyword>
<keyword evidence="2" id="KW-0472">Membrane</keyword>
<dbReference type="HOGENOM" id="CLU_079560_6_1_9"/>
<feature type="domain" description="CAAX prenyl protease 2/Lysostaphin resistance protein A-like" evidence="3">
    <location>
        <begin position="63"/>
        <end position="150"/>
    </location>
</feature>
<dbReference type="PATRIC" id="fig|1433289.7.peg.2163"/>
<feature type="transmembrane region" description="Helical" evidence="2">
    <location>
        <begin position="118"/>
        <end position="135"/>
    </location>
</feature>
<dbReference type="InterPro" id="IPR052710">
    <property type="entry name" value="CAAX_protease"/>
</dbReference>
<reference evidence="5" key="1">
    <citation type="submission" date="2013-12" db="EMBL/GenBank/DDBJ databases">
        <title>Genome sequences of Streptococcus thermophilus strains MTH17CL396 and M17PTZA496 isolated from Fontina cheese in Valle d'Aosta region (Italy).</title>
        <authorList>
            <person name="Treu L."/>
            <person name="Giacomini A."/>
            <person name="Corich V."/>
            <person name="Vendramin V."/>
            <person name="Bovo B."/>
        </authorList>
    </citation>
    <scope>NUCLEOTIDE SEQUENCE [LARGE SCALE GENOMIC DNA]</scope>
    <source>
        <strain evidence="5">M17PTZA496</strain>
    </source>
</reference>
<keyword evidence="2" id="KW-1133">Transmembrane helix</keyword>
<evidence type="ECO:0000256" key="1">
    <source>
        <dbReference type="ARBA" id="ARBA00009067"/>
    </source>
</evidence>
<keyword evidence="2" id="KW-0812">Transmembrane</keyword>
<feature type="transmembrane region" description="Helical" evidence="2">
    <location>
        <begin position="21"/>
        <end position="43"/>
    </location>
</feature>